<evidence type="ECO:0000259" key="2">
    <source>
        <dbReference type="Pfam" id="PF14111"/>
    </source>
</evidence>
<evidence type="ECO:0000313" key="3">
    <source>
        <dbReference type="EMBL" id="KAL0281962.1"/>
    </source>
</evidence>
<reference evidence="3" key="1">
    <citation type="submission" date="2020-06" db="EMBL/GenBank/DDBJ databases">
        <authorList>
            <person name="Li T."/>
            <person name="Hu X."/>
            <person name="Zhang T."/>
            <person name="Song X."/>
            <person name="Zhang H."/>
            <person name="Dai N."/>
            <person name="Sheng W."/>
            <person name="Hou X."/>
            <person name="Wei L."/>
        </authorList>
    </citation>
    <scope>NUCLEOTIDE SEQUENCE</scope>
    <source>
        <strain evidence="3">G02</strain>
        <tissue evidence="3">Leaf</tissue>
    </source>
</reference>
<dbReference type="EMBL" id="JACGWJ010001507">
    <property type="protein sequence ID" value="KAL0281962.1"/>
    <property type="molecule type" value="Genomic_DNA"/>
</dbReference>
<feature type="compositionally biased region" description="Polar residues" evidence="1">
    <location>
        <begin position="379"/>
        <end position="404"/>
    </location>
</feature>
<dbReference type="PANTHER" id="PTHR31286:SF165">
    <property type="entry name" value="DUF4283 DOMAIN-CONTAINING PROTEIN"/>
    <property type="match status" value="1"/>
</dbReference>
<dbReference type="InterPro" id="IPR040256">
    <property type="entry name" value="At4g02000-like"/>
</dbReference>
<protein>
    <recommendedName>
        <fullName evidence="2">DUF4283 domain-containing protein</fullName>
    </recommendedName>
</protein>
<feature type="region of interest" description="Disordered" evidence="1">
    <location>
        <begin position="379"/>
        <end position="408"/>
    </location>
</feature>
<reference evidence="3" key="2">
    <citation type="journal article" date="2024" name="Plant">
        <title>Genomic evolution and insights into agronomic trait innovations of Sesamum species.</title>
        <authorList>
            <person name="Miao H."/>
            <person name="Wang L."/>
            <person name="Qu L."/>
            <person name="Liu H."/>
            <person name="Sun Y."/>
            <person name="Le M."/>
            <person name="Wang Q."/>
            <person name="Wei S."/>
            <person name="Zheng Y."/>
            <person name="Lin W."/>
            <person name="Duan Y."/>
            <person name="Cao H."/>
            <person name="Xiong S."/>
            <person name="Wang X."/>
            <person name="Wei L."/>
            <person name="Li C."/>
            <person name="Ma Q."/>
            <person name="Ju M."/>
            <person name="Zhao R."/>
            <person name="Li G."/>
            <person name="Mu C."/>
            <person name="Tian Q."/>
            <person name="Mei H."/>
            <person name="Zhang T."/>
            <person name="Gao T."/>
            <person name="Zhang H."/>
        </authorList>
    </citation>
    <scope>NUCLEOTIDE SEQUENCE</scope>
    <source>
        <strain evidence="3">G02</strain>
    </source>
</reference>
<organism evidence="3">
    <name type="scientific">Sesamum radiatum</name>
    <name type="common">Black benniseed</name>
    <dbReference type="NCBI Taxonomy" id="300843"/>
    <lineage>
        <taxon>Eukaryota</taxon>
        <taxon>Viridiplantae</taxon>
        <taxon>Streptophyta</taxon>
        <taxon>Embryophyta</taxon>
        <taxon>Tracheophyta</taxon>
        <taxon>Spermatophyta</taxon>
        <taxon>Magnoliopsida</taxon>
        <taxon>eudicotyledons</taxon>
        <taxon>Gunneridae</taxon>
        <taxon>Pentapetalae</taxon>
        <taxon>asterids</taxon>
        <taxon>lamiids</taxon>
        <taxon>Lamiales</taxon>
        <taxon>Pedaliaceae</taxon>
        <taxon>Sesamum</taxon>
    </lineage>
</organism>
<feature type="region of interest" description="Disordered" evidence="1">
    <location>
        <begin position="1"/>
        <end position="84"/>
    </location>
</feature>
<feature type="domain" description="DUF4283" evidence="2">
    <location>
        <begin position="143"/>
        <end position="221"/>
    </location>
</feature>
<name>A0AAW2IJH4_SESRA</name>
<evidence type="ECO:0000256" key="1">
    <source>
        <dbReference type="SAM" id="MobiDB-lite"/>
    </source>
</evidence>
<dbReference type="PANTHER" id="PTHR31286">
    <property type="entry name" value="GLYCINE-RICH CELL WALL STRUCTURAL PROTEIN 1.8-LIKE"/>
    <property type="match status" value="1"/>
</dbReference>
<feature type="compositionally biased region" description="Polar residues" evidence="1">
    <location>
        <begin position="40"/>
        <end position="74"/>
    </location>
</feature>
<proteinExistence type="predicted"/>
<gene>
    <name evidence="3" type="ORF">Sradi_7277200</name>
</gene>
<sequence>MTKFGVELPTRRLKPVSAHEVTPFRQPPRRLPLRIPRLPSTEQQTNTLQDMRNQSSRVLQSPTSVENQNNSSPIPSDKVQPGEPIEPPEIFIGNIKLQPTKVDTVAEAFLQSSRKTLHFVPPTVQKGEIIIRPSSETVQKGSQRWTSTAVGYFLGKKPYFPQLETFVRSSWTGVLQVSATATGFYFFRFKSRAAMEEVIEGGPWLFQGQPIVLQCWEQGMSLRKQKHKQIPIWIRLKHLPMEYWTEDGLSVVASGVGTPLYTDKITKECSRLDYARVCVLLDYNSTLPKHVIVISPFMQNGKEVPTRVEVEYEWLPQRCKTCCSLGHTMNSCPDQKKQSLRAPISVFVQKKQAMVNSDVSGSTDVASQTERLEAESLGGLNQNENGKSAKSINNSTLDSRTGHNPTAAEKGKAIVVANTFGVLGEDDTCTDEETHHGIEIYQTGPKSCSPRNGVT</sequence>
<dbReference type="Pfam" id="PF14111">
    <property type="entry name" value="DUF4283"/>
    <property type="match status" value="1"/>
</dbReference>
<dbReference type="InterPro" id="IPR025558">
    <property type="entry name" value="DUF4283"/>
</dbReference>
<comment type="caution">
    <text evidence="3">The sequence shown here is derived from an EMBL/GenBank/DDBJ whole genome shotgun (WGS) entry which is preliminary data.</text>
</comment>
<dbReference type="AlphaFoldDB" id="A0AAW2IJH4"/>
<accession>A0AAW2IJH4</accession>